<feature type="domain" description="Alpha-2-macroglobulin" evidence="11">
    <location>
        <begin position="766"/>
        <end position="855"/>
    </location>
</feature>
<evidence type="ECO:0000256" key="5">
    <source>
        <dbReference type="ARBA" id="ARBA00022729"/>
    </source>
</evidence>
<gene>
    <name evidence="14" type="primary">LOC106580937</name>
</gene>
<evidence type="ECO:0000256" key="4">
    <source>
        <dbReference type="ARBA" id="ARBA00022690"/>
    </source>
</evidence>
<keyword evidence="6" id="KW-0722">Serine protease inhibitor</keyword>
<evidence type="ECO:0000256" key="2">
    <source>
        <dbReference type="ARBA" id="ARBA00010952"/>
    </source>
</evidence>
<evidence type="ECO:0000259" key="10">
    <source>
        <dbReference type="SMART" id="SM01359"/>
    </source>
</evidence>
<dbReference type="Gene3D" id="6.20.50.160">
    <property type="match status" value="1"/>
</dbReference>
<evidence type="ECO:0000256" key="1">
    <source>
        <dbReference type="ARBA" id="ARBA00004613"/>
    </source>
</evidence>
<dbReference type="SMART" id="SM01360">
    <property type="entry name" value="A2M"/>
    <property type="match status" value="1"/>
</dbReference>
<dbReference type="Gene3D" id="2.60.120.1540">
    <property type="match status" value="1"/>
</dbReference>
<dbReference type="Pfam" id="PF07677">
    <property type="entry name" value="A2M_recep"/>
    <property type="match status" value="1"/>
</dbReference>
<dbReference type="InterPro" id="IPR001599">
    <property type="entry name" value="Macroglobln_a2"/>
</dbReference>
<evidence type="ECO:0000256" key="6">
    <source>
        <dbReference type="ARBA" id="ARBA00022900"/>
    </source>
</evidence>
<keyword evidence="5 9" id="KW-0732">Signal</keyword>
<protein>
    <submittedName>
        <fullName evidence="14">Alpha-2-macroglobulin</fullName>
    </submittedName>
</protein>
<dbReference type="InterPro" id="IPR040839">
    <property type="entry name" value="MG4"/>
</dbReference>
<keyword evidence="13" id="KW-1185">Reference proteome</keyword>
<dbReference type="InterPro" id="IPR047565">
    <property type="entry name" value="Alpha-macroglob_thiol-ester_cl"/>
</dbReference>
<dbReference type="InterPro" id="IPR014756">
    <property type="entry name" value="Ig_E-set"/>
</dbReference>
<dbReference type="InterPro" id="IPR036595">
    <property type="entry name" value="A-macroglobulin_rcpt-bd_sf"/>
</dbReference>
<dbReference type="Gene3D" id="2.60.40.1930">
    <property type="match status" value="2"/>
</dbReference>
<keyword evidence="3" id="KW-0964">Secreted</keyword>
<dbReference type="InterPro" id="IPR011625">
    <property type="entry name" value="A2M_N_BRD"/>
</dbReference>
<dbReference type="InterPro" id="IPR050473">
    <property type="entry name" value="A2M/Complement_sys"/>
</dbReference>
<dbReference type="Gene3D" id="2.60.40.1940">
    <property type="match status" value="1"/>
</dbReference>
<dbReference type="PANTHER" id="PTHR11412">
    <property type="entry name" value="MACROGLOBULIN / COMPLEMENT"/>
    <property type="match status" value="1"/>
</dbReference>
<dbReference type="RefSeq" id="XP_045559629.1">
    <property type="nucleotide sequence ID" value="XM_045703673.1"/>
</dbReference>
<sequence length="1519" mass="167953">MARNLNLLCLVFIKSVILQTATSSTFNESIYLVMVSSEVVGGTTEKLCAQVHQATEPLSLKVSMEMEGGSSTILLEEAVTQDFYRCTPFQVPTVKADSVATVHVSIKGRKDVMSKNTTIFIKPKRFLTIFQTDKPVYKPGQTVKFRIVSLDASFLSFNQMYETVELQDPNSNRIAQWLNQSTVSGILDLSHPMSTEATQGSYIITAWNEKGERTSQNFDIKEYVLPKYEVKVHLPQTITILDNQATLRVCGKYTYGKPVLGSVTMKVCRNAIRLHWLFESSNICELYLMKTDKTGCATQIIDVTRFGLNESKFDDFEVEAEMEEYGTGVILKGSGKASFTNVIITVCFEDVPQAYKPGIAYEGKIKVTGPDSTPVPNEPVYLFLQNSGTSENWTLTTDSKGIASFSLDTSLWSSESVSLLARYQKVKEDYPYMHGVRRPEYTSAYHFARKFYSKSKSFVKIMQGEGKFSCEKDGIVLARYIIQGEELIKGHKTLDFFYLVISRGSIQQHGRLPVTVNEGNVNQGELTLSLQRMPELTPLAQVVVYTMLPDGEAVADSRDFPIHLCLKNKVSLKFSSLQELPGEKTSLSLQAHPGSLCSLRAIDQSVLLLQPEQELSLDSVFSQLPVQKLSGYSYRVEDFDPYPCLPYPPIIEEELEVAPLPVLKLAEDLEATPVPDRKKRSFLFGPNNDKNDVYNVFKEVGIKILTNSDVKNPFNCNLHFSMEKGSMVQDDEIDAPVSVAYMMSETSDAGASDGPKETVRTYFPETWIWDLVPVGDTGKVNVEKTVPDTITKWAAGAFCTSPVGFGLAPNTGLTAFQPFFVSLTLPYSVIRGEVFTLKATVFNYLSKCIMVKVILAESDQFTAKPCEGCQYTLCLCAEESRTFKWILTPTALGEVSVKVSAEALKTEELCGNEVATVPEKGRIDTIVQTLLVEAEGTQETVSHNALLCPAEGPVEKDISLKLPEVFVEGSAKASLSVLGDLMGRAMKNLDSLLQMPYGCGEQNMVLFAPNIYILNYLQSTRQLTMEIQTRATGFLESGYQRELNYKHGDGSYSAFGKSDESGNTWLTSFVLKSFGGAKPYIFVDPAHIAQAKAWLASHQQKDGCITSVGKLFHNGMKGGVGDQVSLTAYVTAALLELDGNTTDPMVEKSLVCLKAAVSDQLDNTYTTALLSYTFTLAQNQDMRAKLITHLDKIADTSGGNRHWKRAEASGLKTDSLEVEMTSYVLLALLSGPSMPGFGLDYSTAIVRWLAQQQNPYGGFASTQDTVVALQALAKYGAATFSPEGASVVSVSSAGGLNMEFTVNQNNRLLYQEEQLKEVPGDYNIKAQGKSCVFVQIGMHYNIPPPPDFSAFNISTETLGKCNGIKKSLIVSVDVRYNGRREETNMVIVNVKLLSGFVLDKSSLRPLKNDPTVKRVDLEEGHVIIYIDGLKQKQTKTYSLAIEEDVPVRNLKPAVVKVYDYYQTSDEAVSEYSSPCAERNGFLDSPKQLIGQPHGRLELTAPSRQWIQLYPITDSFSSCI</sequence>
<dbReference type="SUPFAM" id="SSF48239">
    <property type="entry name" value="Terpenoid cyclases/Protein prenyltransferases"/>
    <property type="match status" value="1"/>
</dbReference>
<dbReference type="Pfam" id="PF07703">
    <property type="entry name" value="A2M_BRD"/>
    <property type="match status" value="1"/>
</dbReference>
<dbReference type="InterPro" id="IPR041555">
    <property type="entry name" value="MG3"/>
</dbReference>
<evidence type="ECO:0000256" key="7">
    <source>
        <dbReference type="ARBA" id="ARBA00023157"/>
    </source>
</evidence>
<dbReference type="SMART" id="SM01361">
    <property type="entry name" value="A2M_recep"/>
    <property type="match status" value="1"/>
</dbReference>
<feature type="domain" description="Alpha-macroglobulin receptor-binding" evidence="12">
    <location>
        <begin position="1383"/>
        <end position="1471"/>
    </location>
</feature>
<dbReference type="InterPro" id="IPR011626">
    <property type="entry name" value="Alpha-macroglobulin_TED"/>
</dbReference>
<reference evidence="14" key="1">
    <citation type="submission" date="2025-08" db="UniProtKB">
        <authorList>
            <consortium name="RefSeq"/>
        </authorList>
    </citation>
    <scope>IDENTIFICATION</scope>
</reference>
<dbReference type="SUPFAM" id="SSF49410">
    <property type="entry name" value="Alpha-macroglobulin receptor domain"/>
    <property type="match status" value="1"/>
</dbReference>
<name>A0ABM3DLD8_SALSA</name>
<evidence type="ECO:0000259" key="12">
    <source>
        <dbReference type="SMART" id="SM01361"/>
    </source>
</evidence>
<dbReference type="InterPro" id="IPR002890">
    <property type="entry name" value="MG2"/>
</dbReference>
<feature type="domain" description="Alpha-2-macroglobulin bait region" evidence="10">
    <location>
        <begin position="459"/>
        <end position="609"/>
    </location>
</feature>
<feature type="signal peptide" evidence="9">
    <location>
        <begin position="1"/>
        <end position="23"/>
    </location>
</feature>
<dbReference type="PROSITE" id="PS00477">
    <property type="entry name" value="ALPHA_2_MACROGLOBULIN"/>
    <property type="match status" value="1"/>
</dbReference>
<dbReference type="SUPFAM" id="SSF81296">
    <property type="entry name" value="E set domains"/>
    <property type="match status" value="1"/>
</dbReference>
<dbReference type="Pfam" id="PF00207">
    <property type="entry name" value="A2M"/>
    <property type="match status" value="1"/>
</dbReference>
<dbReference type="Pfam" id="PF17791">
    <property type="entry name" value="MG3"/>
    <property type="match status" value="1"/>
</dbReference>
<dbReference type="SMART" id="SM01359">
    <property type="entry name" value="A2M_N_2"/>
    <property type="match status" value="1"/>
</dbReference>
<dbReference type="SMART" id="SM01419">
    <property type="entry name" value="Thiol-ester_cl"/>
    <property type="match status" value="1"/>
</dbReference>
<organism evidence="13 14">
    <name type="scientific">Salmo salar</name>
    <name type="common">Atlantic salmon</name>
    <dbReference type="NCBI Taxonomy" id="8030"/>
    <lineage>
        <taxon>Eukaryota</taxon>
        <taxon>Metazoa</taxon>
        <taxon>Chordata</taxon>
        <taxon>Craniata</taxon>
        <taxon>Vertebrata</taxon>
        <taxon>Euteleostomi</taxon>
        <taxon>Actinopterygii</taxon>
        <taxon>Neopterygii</taxon>
        <taxon>Teleostei</taxon>
        <taxon>Protacanthopterygii</taxon>
        <taxon>Salmoniformes</taxon>
        <taxon>Salmonidae</taxon>
        <taxon>Salmoninae</taxon>
        <taxon>Salmo</taxon>
    </lineage>
</organism>
<keyword evidence="8" id="KW-0325">Glycoprotein</keyword>
<evidence type="ECO:0000313" key="14">
    <source>
        <dbReference type="RefSeq" id="XP_045559629.1"/>
    </source>
</evidence>
<evidence type="ECO:0000313" key="13">
    <source>
        <dbReference type="Proteomes" id="UP001652741"/>
    </source>
</evidence>
<dbReference type="Gene3D" id="2.60.40.10">
    <property type="entry name" value="Immunoglobulins"/>
    <property type="match status" value="2"/>
</dbReference>
<comment type="similarity">
    <text evidence="2">Belongs to the protease inhibitor I39 (alpha-2-macroglobulin) family.</text>
</comment>
<dbReference type="InterPro" id="IPR019742">
    <property type="entry name" value="MacrogloblnA2_CS"/>
</dbReference>
<dbReference type="InterPro" id="IPR041813">
    <property type="entry name" value="A2M_TED"/>
</dbReference>
<dbReference type="PANTHER" id="PTHR11412:SF160">
    <property type="entry name" value="ALPHA-2-MACROGLOBULIN-LIKE PROTEIN 1"/>
    <property type="match status" value="1"/>
</dbReference>
<dbReference type="Gene3D" id="2.60.40.690">
    <property type="entry name" value="Alpha-macroglobulin, receptor-binding domain"/>
    <property type="match status" value="1"/>
</dbReference>
<dbReference type="InterPro" id="IPR008930">
    <property type="entry name" value="Terpenoid_cyclase/PrenylTrfase"/>
</dbReference>
<keyword evidence="7" id="KW-1015">Disulfide bond</keyword>
<comment type="subcellular location">
    <subcellularLocation>
        <location evidence="1">Secreted</location>
    </subcellularLocation>
</comment>
<dbReference type="Pfam" id="PF01835">
    <property type="entry name" value="MG2"/>
    <property type="match status" value="1"/>
</dbReference>
<dbReference type="InterPro" id="IPR013783">
    <property type="entry name" value="Ig-like_fold"/>
</dbReference>
<dbReference type="Gene3D" id="2.20.130.20">
    <property type="match status" value="1"/>
</dbReference>
<feature type="chain" id="PRO_5047080555" evidence="9">
    <location>
        <begin position="24"/>
        <end position="1519"/>
    </location>
</feature>
<dbReference type="Proteomes" id="UP001652741">
    <property type="component" value="Chromosome ssa20"/>
</dbReference>
<dbReference type="CDD" id="cd02897">
    <property type="entry name" value="A2M_2"/>
    <property type="match status" value="1"/>
</dbReference>
<dbReference type="GeneID" id="106580937"/>
<proteinExistence type="inferred from homology"/>
<dbReference type="Pfam" id="PF07678">
    <property type="entry name" value="TED_complement"/>
    <property type="match status" value="1"/>
</dbReference>
<evidence type="ECO:0000256" key="3">
    <source>
        <dbReference type="ARBA" id="ARBA00022525"/>
    </source>
</evidence>
<dbReference type="Gene3D" id="1.50.10.20">
    <property type="match status" value="1"/>
</dbReference>
<dbReference type="Pfam" id="PF17789">
    <property type="entry name" value="MG4"/>
    <property type="match status" value="1"/>
</dbReference>
<keyword evidence="4" id="KW-0646">Protease inhibitor</keyword>
<evidence type="ECO:0000259" key="11">
    <source>
        <dbReference type="SMART" id="SM01360"/>
    </source>
</evidence>
<accession>A0ABM3DLD8</accession>
<evidence type="ECO:0000256" key="8">
    <source>
        <dbReference type="ARBA" id="ARBA00023180"/>
    </source>
</evidence>
<evidence type="ECO:0000256" key="9">
    <source>
        <dbReference type="SAM" id="SignalP"/>
    </source>
</evidence>
<dbReference type="InterPro" id="IPR009048">
    <property type="entry name" value="A-macroglobulin_rcpt-bd"/>
</dbReference>